<dbReference type="Pfam" id="PF02194">
    <property type="entry name" value="PXA"/>
    <property type="match status" value="1"/>
</dbReference>
<dbReference type="PANTHER" id="PTHR28069">
    <property type="entry name" value="GH20023P"/>
    <property type="match status" value="1"/>
</dbReference>
<dbReference type="InterPro" id="IPR046824">
    <property type="entry name" value="Mss51-like_C"/>
</dbReference>
<evidence type="ECO:0000313" key="3">
    <source>
        <dbReference type="EMBL" id="KAH7170340.1"/>
    </source>
</evidence>
<feature type="domain" description="PXA" evidence="2">
    <location>
        <begin position="599"/>
        <end position="784"/>
    </location>
</feature>
<name>A0A9P9FQZ1_9HYPO</name>
<dbReference type="InterPro" id="IPR032717">
    <property type="entry name" value="Mss51_Znf"/>
</dbReference>
<dbReference type="EMBL" id="JAGMUV010000002">
    <property type="protein sequence ID" value="KAH7170340.1"/>
    <property type="molecule type" value="Genomic_DNA"/>
</dbReference>
<feature type="region of interest" description="Disordered" evidence="1">
    <location>
        <begin position="46"/>
        <end position="82"/>
    </location>
</feature>
<dbReference type="SMART" id="SM00313">
    <property type="entry name" value="PXA"/>
    <property type="match status" value="1"/>
</dbReference>
<dbReference type="PROSITE" id="PS51207">
    <property type="entry name" value="PXA"/>
    <property type="match status" value="1"/>
</dbReference>
<keyword evidence="4" id="KW-1185">Reference proteome</keyword>
<feature type="region of interest" description="Disordered" evidence="1">
    <location>
        <begin position="517"/>
        <end position="559"/>
    </location>
</feature>
<dbReference type="AlphaFoldDB" id="A0A9P9FQZ1"/>
<evidence type="ECO:0000259" key="2">
    <source>
        <dbReference type="PROSITE" id="PS51207"/>
    </source>
</evidence>
<reference evidence="3" key="1">
    <citation type="journal article" date="2021" name="Nat. Commun.">
        <title>Genetic determinants of endophytism in the Arabidopsis root mycobiome.</title>
        <authorList>
            <person name="Mesny F."/>
            <person name="Miyauchi S."/>
            <person name="Thiergart T."/>
            <person name="Pickel B."/>
            <person name="Atanasova L."/>
            <person name="Karlsson M."/>
            <person name="Huettel B."/>
            <person name="Barry K.W."/>
            <person name="Haridas S."/>
            <person name="Chen C."/>
            <person name="Bauer D."/>
            <person name="Andreopoulos W."/>
            <person name="Pangilinan J."/>
            <person name="LaButti K."/>
            <person name="Riley R."/>
            <person name="Lipzen A."/>
            <person name="Clum A."/>
            <person name="Drula E."/>
            <person name="Henrissat B."/>
            <person name="Kohler A."/>
            <person name="Grigoriev I.V."/>
            <person name="Martin F.M."/>
            <person name="Hacquard S."/>
        </authorList>
    </citation>
    <scope>NUCLEOTIDE SEQUENCE</scope>
    <source>
        <strain evidence="3">MPI-CAGE-AT-0147</strain>
    </source>
</reference>
<evidence type="ECO:0000256" key="1">
    <source>
        <dbReference type="SAM" id="MobiDB-lite"/>
    </source>
</evidence>
<proteinExistence type="predicted"/>
<dbReference type="GO" id="GO:0033617">
    <property type="term" value="P:mitochondrial respiratory chain complex IV assembly"/>
    <property type="evidence" value="ECO:0007669"/>
    <property type="project" value="TreeGrafter"/>
</dbReference>
<dbReference type="PANTHER" id="PTHR28069:SF1">
    <property type="entry name" value="PROTEIN MSS51, MITOCHONDRIAL"/>
    <property type="match status" value="1"/>
</dbReference>
<dbReference type="Proteomes" id="UP000738349">
    <property type="component" value="Unassembled WGS sequence"/>
</dbReference>
<feature type="compositionally biased region" description="Low complexity" evidence="1">
    <location>
        <begin position="63"/>
        <end position="76"/>
    </location>
</feature>
<dbReference type="Pfam" id="PF20179">
    <property type="entry name" value="MSS51_C"/>
    <property type="match status" value="1"/>
</dbReference>
<comment type="caution">
    <text evidence="3">The sequence shown here is derived from an EMBL/GenBank/DDBJ whole genome shotgun (WGS) entry which is preliminary data.</text>
</comment>
<gene>
    <name evidence="3" type="ORF">EDB81DRAFT_635594</name>
</gene>
<dbReference type="Pfam" id="PF13824">
    <property type="entry name" value="zf-Mss51"/>
    <property type="match status" value="1"/>
</dbReference>
<dbReference type="GO" id="GO:0005739">
    <property type="term" value="C:mitochondrion"/>
    <property type="evidence" value="ECO:0007669"/>
    <property type="project" value="GOC"/>
</dbReference>
<evidence type="ECO:0000313" key="4">
    <source>
        <dbReference type="Proteomes" id="UP000738349"/>
    </source>
</evidence>
<feature type="compositionally biased region" description="Basic and acidic residues" evidence="1">
    <location>
        <begin position="48"/>
        <end position="61"/>
    </location>
</feature>
<organism evidence="3 4">
    <name type="scientific">Dactylonectria macrodidyma</name>
    <dbReference type="NCBI Taxonomy" id="307937"/>
    <lineage>
        <taxon>Eukaryota</taxon>
        <taxon>Fungi</taxon>
        <taxon>Dikarya</taxon>
        <taxon>Ascomycota</taxon>
        <taxon>Pezizomycotina</taxon>
        <taxon>Sordariomycetes</taxon>
        <taxon>Hypocreomycetidae</taxon>
        <taxon>Hypocreales</taxon>
        <taxon>Nectriaceae</taxon>
        <taxon>Dactylonectria</taxon>
    </lineage>
</organism>
<accession>A0A9P9FQZ1</accession>
<dbReference type="OrthoDB" id="5282002at2759"/>
<sequence length="936" mass="104919">MEPTLRRVASSLCGRCSSSARRQLVTGAHAKPLIRLSAHHLRSFHGTVPKEHKRTTPETREFSTTATTKSEATAKSNAPATSVRLSQDDLFHPFSKSPVPEFRRRAAFMKQHAYCPHPDHQPTKLPTVAQKAEEPESVSGTQTPAHVDFECPDCGLPVYCCEEHWMDDYEKHLEICDTLRQINEDDHDLRSGRVFHEANLPDLQMVEAPINMTNWDTFMYTREFDAVDSDRSMRQITRLLTYPITVGSVLHELSPYSIKDGERLTMEGLKSFSALRYNLHPAKSGLGTDIKQLRPEAPPVRLFILGARAESSLPRPAWVQLAHMFPESRLHLIFVGPESMANRDDEFPLPERTPSNPFGAVVEDRVWYKMKISTIVDYYHTLHKTGHFAPYDPYFDCFVLFHPGLGHPASSHEWEETLPLLLETKVPIISTGYTQFDMERDVEWVKNKSKGEFDILLQPGENKFRSLRWDLNDLDPQDVSAGNWGVWAFRGKRYSHGHAAPSDLPVMTAAPAAAVAAAAASTGPPTRTPVPRPKTASPDPDAPPPAAGRRSNRPVATDPLSDRATSLLIRRTLCPQQLADKGRDTQVPIDELLPPLTSRNDMDLQLYAFLAIILREFVQSWYSKITTDENFVAEIIHIIAHCSRALEQRFRKIDVESLLLDEIPDLLDRHITAYRTAHRAMARPPIDADPREVYHALCPLPQLAPVPRPDDPLATSDQRENEALYRQLLVQGVLAILLPTEDLENPCLTTLVEQIFSELIIGNVISNKASQPWLLYEGICIAARVLQEKKAKRESTTLASIQLSDAKLEVEGGRRSSIRGFFLGVIQLGMLLVGSIRFMTMTLVMASSPPPRTTPFDEKGVVTDYDKDKDDKFLSGAGPSAFVKTPILSFRMWACLGNLVQLNARMPWLDGFLSLLQLGALRGPGRIADLDGPVDR</sequence>
<dbReference type="InterPro" id="IPR003114">
    <property type="entry name" value="Phox_assoc"/>
</dbReference>
<protein>
    <submittedName>
        <fullName evidence="3">PXA domain-containing protein</fullName>
    </submittedName>
</protein>